<organism evidence="18 19">
    <name type="scientific">Tuber magnatum</name>
    <name type="common">white Piedmont truffle</name>
    <dbReference type="NCBI Taxonomy" id="42249"/>
    <lineage>
        <taxon>Eukaryota</taxon>
        <taxon>Fungi</taxon>
        <taxon>Dikarya</taxon>
        <taxon>Ascomycota</taxon>
        <taxon>Pezizomycotina</taxon>
        <taxon>Pezizomycetes</taxon>
        <taxon>Pezizales</taxon>
        <taxon>Tuberaceae</taxon>
        <taxon>Tuber</taxon>
    </lineage>
</organism>
<keyword evidence="4" id="KW-1003">Cell membrane</keyword>
<evidence type="ECO:0000256" key="3">
    <source>
        <dbReference type="ARBA" id="ARBA00010031"/>
    </source>
</evidence>
<evidence type="ECO:0000256" key="4">
    <source>
        <dbReference type="ARBA" id="ARBA00022475"/>
    </source>
</evidence>
<evidence type="ECO:0000256" key="1">
    <source>
        <dbReference type="ARBA" id="ARBA00004609"/>
    </source>
</evidence>
<feature type="binding site" description="axial binding residue" evidence="15">
    <location>
        <position position="57"/>
    </location>
    <ligand>
        <name>heme</name>
        <dbReference type="ChEBI" id="CHEBI:30413"/>
    </ligand>
    <ligandPart>
        <name>Fe</name>
        <dbReference type="ChEBI" id="CHEBI:18248"/>
    </ligandPart>
</feature>
<dbReference type="AlphaFoldDB" id="A0A317SQG5"/>
<evidence type="ECO:0000256" key="15">
    <source>
        <dbReference type="PROSITE-ProRule" id="PRU01356"/>
    </source>
</evidence>
<sequence length="164" mass="16660">MYFPTLIFITILLFTLASSAQNTSAVPTGPDLTGLPRCAVACSINAFTALSGCKPDDYPCMCRDQNFINSISSCIGRSCNGEELKQATAYAKGICGSAVPTGTSQDGNGETAIANVTISTATKSRTLTTTAANPTGTTGAPNSAAGIRPGGFALGAWLLALLAL</sequence>
<keyword evidence="10 15" id="KW-0408">Iron</keyword>
<reference evidence="18 19" key="1">
    <citation type="submission" date="2018-03" db="EMBL/GenBank/DDBJ databases">
        <title>Genomes of Pezizomycetes fungi and the evolution of truffles.</title>
        <authorList>
            <person name="Murat C."/>
            <person name="Payen T."/>
            <person name="Noel B."/>
            <person name="Kuo A."/>
            <person name="Martin F.M."/>
        </authorList>
    </citation>
    <scope>NUCLEOTIDE SEQUENCE [LARGE SCALE GENOMIC DNA]</scope>
    <source>
        <strain evidence="18">091103-1</strain>
    </source>
</reference>
<evidence type="ECO:0000313" key="18">
    <source>
        <dbReference type="EMBL" id="PWW75626.1"/>
    </source>
</evidence>
<keyword evidence="5" id="KW-0964">Secreted</keyword>
<dbReference type="GO" id="GO:0005886">
    <property type="term" value="C:plasma membrane"/>
    <property type="evidence" value="ECO:0007669"/>
    <property type="project" value="UniProtKB-SubCell"/>
</dbReference>
<dbReference type="Pfam" id="PF05730">
    <property type="entry name" value="CFEM"/>
    <property type="match status" value="1"/>
</dbReference>
<keyword evidence="19" id="KW-1185">Reference proteome</keyword>
<evidence type="ECO:0000256" key="2">
    <source>
        <dbReference type="ARBA" id="ARBA00004613"/>
    </source>
</evidence>
<dbReference type="GO" id="GO:0098552">
    <property type="term" value="C:side of membrane"/>
    <property type="evidence" value="ECO:0007669"/>
    <property type="project" value="UniProtKB-KW"/>
</dbReference>
<dbReference type="InterPro" id="IPR051735">
    <property type="entry name" value="CFEM_domain"/>
</dbReference>
<dbReference type="PANTHER" id="PTHR37928">
    <property type="entry name" value="CFEM DOMAIN PROTEIN (AFU_ORTHOLOGUE AFUA_6G14090)"/>
    <property type="match status" value="1"/>
</dbReference>
<comment type="caution">
    <text evidence="18">The sequence shown here is derived from an EMBL/GenBank/DDBJ whole genome shotgun (WGS) entry which is preliminary data.</text>
</comment>
<evidence type="ECO:0000256" key="16">
    <source>
        <dbReference type="SAM" id="SignalP"/>
    </source>
</evidence>
<feature type="signal peptide" evidence="16">
    <location>
        <begin position="1"/>
        <end position="19"/>
    </location>
</feature>
<feature type="disulfide bond" evidence="15">
    <location>
        <begin position="62"/>
        <end position="95"/>
    </location>
</feature>
<evidence type="ECO:0000256" key="11">
    <source>
        <dbReference type="ARBA" id="ARBA00023136"/>
    </source>
</evidence>
<keyword evidence="8 15" id="KW-0479">Metal-binding</keyword>
<evidence type="ECO:0000256" key="14">
    <source>
        <dbReference type="ARBA" id="ARBA00023288"/>
    </source>
</evidence>
<keyword evidence="7" id="KW-0336">GPI-anchor</keyword>
<comment type="caution">
    <text evidence="15">Lacks conserved residue(s) required for the propagation of feature annotation.</text>
</comment>
<proteinExistence type="inferred from homology"/>
<protein>
    <recommendedName>
        <fullName evidence="17">CFEM domain-containing protein</fullName>
    </recommendedName>
</protein>
<evidence type="ECO:0000256" key="10">
    <source>
        <dbReference type="ARBA" id="ARBA00023004"/>
    </source>
</evidence>
<evidence type="ECO:0000256" key="7">
    <source>
        <dbReference type="ARBA" id="ARBA00022622"/>
    </source>
</evidence>
<feature type="domain" description="CFEM" evidence="17">
    <location>
        <begin position="8"/>
        <end position="122"/>
    </location>
</feature>
<dbReference type="GO" id="GO:0046872">
    <property type="term" value="F:metal ion binding"/>
    <property type="evidence" value="ECO:0007669"/>
    <property type="project" value="UniProtKB-UniRule"/>
</dbReference>
<keyword evidence="6 15" id="KW-0349">Heme</keyword>
<evidence type="ECO:0000256" key="13">
    <source>
        <dbReference type="ARBA" id="ARBA00023180"/>
    </source>
</evidence>
<keyword evidence="11" id="KW-0472">Membrane</keyword>
<dbReference type="STRING" id="42249.A0A317SQG5"/>
<dbReference type="InterPro" id="IPR008427">
    <property type="entry name" value="Extracellular_membr_CFEM_dom"/>
</dbReference>
<comment type="similarity">
    <text evidence="3">Belongs to the RBT5 family.</text>
</comment>
<dbReference type="OrthoDB" id="3065412at2759"/>
<dbReference type="GO" id="GO:0005576">
    <property type="term" value="C:extracellular region"/>
    <property type="evidence" value="ECO:0007669"/>
    <property type="project" value="UniProtKB-SubCell"/>
</dbReference>
<evidence type="ECO:0000313" key="19">
    <source>
        <dbReference type="Proteomes" id="UP000246991"/>
    </source>
</evidence>
<keyword evidence="9 16" id="KW-0732">Signal</keyword>
<dbReference type="PANTHER" id="PTHR37928:SF2">
    <property type="entry name" value="GPI ANCHORED CFEM DOMAIN PROTEIN (AFU_ORTHOLOGUE AFUA_6G10580)"/>
    <property type="match status" value="1"/>
</dbReference>
<feature type="chain" id="PRO_5016425620" description="CFEM domain-containing protein" evidence="16">
    <location>
        <begin position="20"/>
        <end position="164"/>
    </location>
</feature>
<dbReference type="EMBL" id="PYWC01000044">
    <property type="protein sequence ID" value="PWW75626.1"/>
    <property type="molecule type" value="Genomic_DNA"/>
</dbReference>
<comment type="subcellular location">
    <subcellularLocation>
        <location evidence="1">Cell membrane</location>
        <topology evidence="1">Lipid-anchor</topology>
        <topology evidence="1">GPI-anchor</topology>
    </subcellularLocation>
    <subcellularLocation>
        <location evidence="2">Secreted</location>
    </subcellularLocation>
</comment>
<dbReference type="PROSITE" id="PS52012">
    <property type="entry name" value="CFEM"/>
    <property type="match status" value="1"/>
</dbReference>
<dbReference type="Proteomes" id="UP000246991">
    <property type="component" value="Unassembled WGS sequence"/>
</dbReference>
<accession>A0A317SQG5</accession>
<evidence type="ECO:0000256" key="5">
    <source>
        <dbReference type="ARBA" id="ARBA00022525"/>
    </source>
</evidence>
<keyword evidence="14" id="KW-0449">Lipoprotein</keyword>
<evidence type="ECO:0000256" key="8">
    <source>
        <dbReference type="ARBA" id="ARBA00022723"/>
    </source>
</evidence>
<name>A0A317SQG5_9PEZI</name>
<keyword evidence="13" id="KW-0325">Glycoprotein</keyword>
<evidence type="ECO:0000256" key="12">
    <source>
        <dbReference type="ARBA" id="ARBA00023157"/>
    </source>
</evidence>
<evidence type="ECO:0000256" key="9">
    <source>
        <dbReference type="ARBA" id="ARBA00022729"/>
    </source>
</evidence>
<feature type="disulfide bond" evidence="15">
    <location>
        <begin position="53"/>
        <end position="60"/>
    </location>
</feature>
<gene>
    <name evidence="18" type="ORF">C7212DRAFT_325517</name>
</gene>
<evidence type="ECO:0000256" key="6">
    <source>
        <dbReference type="ARBA" id="ARBA00022617"/>
    </source>
</evidence>
<keyword evidence="12 15" id="KW-1015">Disulfide bond</keyword>
<dbReference type="SMART" id="SM00747">
    <property type="entry name" value="CFEM"/>
    <property type="match status" value="1"/>
</dbReference>
<evidence type="ECO:0000259" key="17">
    <source>
        <dbReference type="PROSITE" id="PS52012"/>
    </source>
</evidence>